<comment type="caution">
    <text evidence="2">The sequence shown here is derived from an EMBL/GenBank/DDBJ whole genome shotgun (WGS) entry which is preliminary data.</text>
</comment>
<reference evidence="2 3" key="1">
    <citation type="submission" date="2018-06" db="EMBL/GenBank/DDBJ databases">
        <title>Genomic Encyclopedia of Type Strains, Phase IV (KMG-IV): sequencing the most valuable type-strain genomes for metagenomic binning, comparative biology and taxonomic classification.</title>
        <authorList>
            <person name="Goeker M."/>
        </authorList>
    </citation>
    <scope>NUCLEOTIDE SEQUENCE [LARGE SCALE GENOMIC DNA]</scope>
    <source>
        <strain evidence="2 3">DSM 25520</strain>
    </source>
</reference>
<evidence type="ECO:0000313" key="2">
    <source>
        <dbReference type="EMBL" id="RBP38426.1"/>
    </source>
</evidence>
<keyword evidence="3" id="KW-1185">Reference proteome</keyword>
<gene>
    <name evidence="2" type="ORF">DFR37_107190</name>
</gene>
<dbReference type="AlphaFoldDB" id="A0A366H8M3"/>
<feature type="compositionally biased region" description="Low complexity" evidence="1">
    <location>
        <begin position="64"/>
        <end position="73"/>
    </location>
</feature>
<feature type="compositionally biased region" description="Low complexity" evidence="1">
    <location>
        <begin position="93"/>
        <end position="102"/>
    </location>
</feature>
<organism evidence="2 3">
    <name type="scientific">Eoetvoesiella caeni</name>
    <dbReference type="NCBI Taxonomy" id="645616"/>
    <lineage>
        <taxon>Bacteria</taxon>
        <taxon>Pseudomonadati</taxon>
        <taxon>Pseudomonadota</taxon>
        <taxon>Betaproteobacteria</taxon>
        <taxon>Burkholderiales</taxon>
        <taxon>Alcaligenaceae</taxon>
        <taxon>Eoetvoesiella</taxon>
    </lineage>
</organism>
<dbReference type="Gene3D" id="2.40.128.640">
    <property type="match status" value="1"/>
</dbReference>
<sequence>MSAPVLTAQDSVRKNGLNIFRGSAVRPALGAAVLALMLAGCAKQSAPGYYNTEHDSTLSDARQQAQGRNAARAPSQIQLGFGDTEQKKKPADEAAPAEAAATSAMPAVRPLLEAKTFLGTVPCLTGEAACSAARVTLTLAPSGEWRSRTQILGAAGQQKPVLEQGCWSLTGMDPWRILLKSPNTPRTASLSFLNDNVLRINAINDNKPALDYHLTRQADVDGIDEMGKRAALKCGADQG</sequence>
<accession>A0A366H8M3</accession>
<feature type="region of interest" description="Disordered" evidence="1">
    <location>
        <begin position="64"/>
        <end position="102"/>
    </location>
</feature>
<dbReference type="Proteomes" id="UP000253628">
    <property type="component" value="Unassembled WGS sequence"/>
</dbReference>
<dbReference type="EMBL" id="QNRQ01000007">
    <property type="protein sequence ID" value="RBP38426.1"/>
    <property type="molecule type" value="Genomic_DNA"/>
</dbReference>
<protein>
    <recommendedName>
        <fullName evidence="4">NlpE-like protein</fullName>
    </recommendedName>
</protein>
<evidence type="ECO:0000256" key="1">
    <source>
        <dbReference type="SAM" id="MobiDB-lite"/>
    </source>
</evidence>
<dbReference type="OrthoDB" id="8688958at2"/>
<dbReference type="RefSeq" id="WP_113933977.1">
    <property type="nucleotide sequence ID" value="NZ_JACCEU010000008.1"/>
</dbReference>
<name>A0A366H8M3_9BURK</name>
<proteinExistence type="predicted"/>
<evidence type="ECO:0008006" key="4">
    <source>
        <dbReference type="Google" id="ProtNLM"/>
    </source>
</evidence>
<evidence type="ECO:0000313" key="3">
    <source>
        <dbReference type="Proteomes" id="UP000253628"/>
    </source>
</evidence>